<keyword evidence="2" id="KW-1003">Cell membrane</keyword>
<protein>
    <submittedName>
        <fullName evidence="8">Cytochrome b561 family protein</fullName>
    </submittedName>
</protein>
<evidence type="ECO:0000256" key="3">
    <source>
        <dbReference type="ARBA" id="ARBA00022692"/>
    </source>
</evidence>
<feature type="transmembrane region" description="Helical" evidence="6">
    <location>
        <begin position="47"/>
        <end position="66"/>
    </location>
</feature>
<dbReference type="HOGENOM" id="CLU_078451_2_1_5"/>
<evidence type="ECO:0000256" key="6">
    <source>
        <dbReference type="SAM" id="Phobius"/>
    </source>
</evidence>
<comment type="subcellular location">
    <subcellularLocation>
        <location evidence="1">Cell membrane</location>
        <topology evidence="1">Multi-pass membrane protein</topology>
    </subcellularLocation>
</comment>
<dbReference type="Pfam" id="PF01292">
    <property type="entry name" value="Ni_hydr_CYTB"/>
    <property type="match status" value="1"/>
</dbReference>
<evidence type="ECO:0000256" key="1">
    <source>
        <dbReference type="ARBA" id="ARBA00004651"/>
    </source>
</evidence>
<reference evidence="8 9" key="1">
    <citation type="journal article" date="2010" name="BMC Genomics">
        <title>Metabolic flexibility revealed in the genome of the cyst-forming alpha-1 proteobacterium Rhodospirillum centenum.</title>
        <authorList>
            <person name="Lu Y.K."/>
            <person name="Marden J."/>
            <person name="Han M."/>
            <person name="Swingley W.D."/>
            <person name="Mastrian S.D."/>
            <person name="Chowdhury S.R."/>
            <person name="Hao J."/>
            <person name="Helmy T."/>
            <person name="Kim S."/>
            <person name="Kurdoglu A.A."/>
            <person name="Matthies H.J."/>
            <person name="Rollo D."/>
            <person name="Stothard P."/>
            <person name="Blankenship R.E."/>
            <person name="Bauer C.E."/>
            <person name="Touchman J.W."/>
        </authorList>
    </citation>
    <scope>NUCLEOTIDE SEQUENCE [LARGE SCALE GENOMIC DNA]</scope>
    <source>
        <strain evidence="9">ATCC 51521 / SW</strain>
    </source>
</reference>
<keyword evidence="9" id="KW-1185">Reference proteome</keyword>
<dbReference type="eggNOG" id="COG3658">
    <property type="taxonomic scope" value="Bacteria"/>
</dbReference>
<evidence type="ECO:0000313" key="9">
    <source>
        <dbReference type="Proteomes" id="UP000001591"/>
    </source>
</evidence>
<gene>
    <name evidence="8" type="ordered locus">RC1_0472</name>
</gene>
<feature type="domain" description="Cytochrome b561 bacterial/Ni-hydrogenase" evidence="7">
    <location>
        <begin position="19"/>
        <end position="183"/>
    </location>
</feature>
<sequence>MSEAITPDAAEPPPASVRVWDPLVRVSHWTLALAVAVAWISSGDASTAHLAAGFTVLTIVAVRSFWGLAGSPHARFDDFVPTPAGFLAYCRDLIGGHARRYIGHTPAGGAMIVALLACLLLTTATGVGLQYGVPGDFIREHDLEEIHEAAATGILVLVGLHVAGVLLTGLMHRENLVRAMLTGRKHA</sequence>
<keyword evidence="5 6" id="KW-0472">Membrane</keyword>
<evidence type="ECO:0000256" key="4">
    <source>
        <dbReference type="ARBA" id="ARBA00022989"/>
    </source>
</evidence>
<evidence type="ECO:0000256" key="2">
    <source>
        <dbReference type="ARBA" id="ARBA00022475"/>
    </source>
</evidence>
<dbReference type="KEGG" id="rce:RC1_0472"/>
<name>B6IR23_RHOCS</name>
<dbReference type="OrthoDB" id="196472at2"/>
<dbReference type="InterPro" id="IPR011577">
    <property type="entry name" value="Cyt_b561_bac/Ni-Hgenase"/>
</dbReference>
<dbReference type="Proteomes" id="UP000001591">
    <property type="component" value="Chromosome"/>
</dbReference>
<dbReference type="Gene3D" id="1.20.950.20">
    <property type="entry name" value="Transmembrane di-heme cytochromes, Chain C"/>
    <property type="match status" value="1"/>
</dbReference>
<dbReference type="GO" id="GO:0022904">
    <property type="term" value="P:respiratory electron transport chain"/>
    <property type="evidence" value="ECO:0007669"/>
    <property type="project" value="InterPro"/>
</dbReference>
<dbReference type="SUPFAM" id="SSF81342">
    <property type="entry name" value="Transmembrane di-heme cytochromes"/>
    <property type="match status" value="1"/>
</dbReference>
<dbReference type="AlphaFoldDB" id="B6IR23"/>
<feature type="transmembrane region" description="Helical" evidence="6">
    <location>
        <begin position="109"/>
        <end position="129"/>
    </location>
</feature>
<keyword evidence="3 6" id="KW-0812">Transmembrane</keyword>
<keyword evidence="4 6" id="KW-1133">Transmembrane helix</keyword>
<dbReference type="PANTHER" id="PTHR30485">
    <property type="entry name" value="NI/FE-HYDROGENASE 1 B-TYPE CYTOCHROME SUBUNIT"/>
    <property type="match status" value="1"/>
</dbReference>
<dbReference type="EMBL" id="CP000613">
    <property type="protein sequence ID" value="ACI97909.1"/>
    <property type="molecule type" value="Genomic_DNA"/>
</dbReference>
<dbReference type="STRING" id="414684.RC1_0472"/>
<dbReference type="InterPro" id="IPR016174">
    <property type="entry name" value="Di-haem_cyt_TM"/>
</dbReference>
<feature type="transmembrane region" description="Helical" evidence="6">
    <location>
        <begin position="149"/>
        <end position="170"/>
    </location>
</feature>
<evidence type="ECO:0000256" key="5">
    <source>
        <dbReference type="ARBA" id="ARBA00023136"/>
    </source>
</evidence>
<proteinExistence type="predicted"/>
<evidence type="ECO:0000259" key="7">
    <source>
        <dbReference type="Pfam" id="PF01292"/>
    </source>
</evidence>
<evidence type="ECO:0000313" key="8">
    <source>
        <dbReference type="EMBL" id="ACI97909.1"/>
    </source>
</evidence>
<accession>B6IR23</accession>
<dbReference type="GO" id="GO:0020037">
    <property type="term" value="F:heme binding"/>
    <property type="evidence" value="ECO:0007669"/>
    <property type="project" value="TreeGrafter"/>
</dbReference>
<dbReference type="GO" id="GO:0005886">
    <property type="term" value="C:plasma membrane"/>
    <property type="evidence" value="ECO:0007669"/>
    <property type="project" value="UniProtKB-SubCell"/>
</dbReference>
<dbReference type="GO" id="GO:0009055">
    <property type="term" value="F:electron transfer activity"/>
    <property type="evidence" value="ECO:0007669"/>
    <property type="project" value="InterPro"/>
</dbReference>
<dbReference type="RefSeq" id="WP_012565701.1">
    <property type="nucleotide sequence ID" value="NC_011420.2"/>
</dbReference>
<organism evidence="8 9">
    <name type="scientific">Rhodospirillum centenum (strain ATCC 51521 / SW)</name>
    <dbReference type="NCBI Taxonomy" id="414684"/>
    <lineage>
        <taxon>Bacteria</taxon>
        <taxon>Pseudomonadati</taxon>
        <taxon>Pseudomonadota</taxon>
        <taxon>Alphaproteobacteria</taxon>
        <taxon>Rhodospirillales</taxon>
        <taxon>Rhodospirillaceae</taxon>
        <taxon>Rhodospirillum</taxon>
    </lineage>
</organism>
<dbReference type="InterPro" id="IPR051542">
    <property type="entry name" value="Hydrogenase_cytochrome"/>
</dbReference>
<dbReference type="PANTHER" id="PTHR30485:SF2">
    <property type="entry name" value="BLL0597 PROTEIN"/>
    <property type="match status" value="1"/>
</dbReference>